<feature type="coiled-coil region" evidence="1">
    <location>
        <begin position="204"/>
        <end position="238"/>
    </location>
</feature>
<keyword evidence="1" id="KW-0175">Coiled coil</keyword>
<accession>A0A6A5GXK0</accession>
<evidence type="ECO:0000313" key="3">
    <source>
        <dbReference type="EMBL" id="KAF1759857.1"/>
    </source>
</evidence>
<dbReference type="KEGG" id="crq:GCK72_016324"/>
<dbReference type="AlphaFoldDB" id="A0A6A5GXK0"/>
<organism evidence="3 4">
    <name type="scientific">Caenorhabditis remanei</name>
    <name type="common">Caenorhabditis vulgaris</name>
    <dbReference type="NCBI Taxonomy" id="31234"/>
    <lineage>
        <taxon>Eukaryota</taxon>
        <taxon>Metazoa</taxon>
        <taxon>Ecdysozoa</taxon>
        <taxon>Nematoda</taxon>
        <taxon>Chromadorea</taxon>
        <taxon>Rhabditida</taxon>
        <taxon>Rhabditina</taxon>
        <taxon>Rhabditomorpha</taxon>
        <taxon>Rhabditoidea</taxon>
        <taxon>Rhabditidae</taxon>
        <taxon>Peloderinae</taxon>
        <taxon>Caenorhabditis</taxon>
    </lineage>
</organism>
<sequence>MSRSIVSYLFFNFTTFVLQLKNRIKSLCVNNKMPIAKVFFGMSLKRDEEVEPQAVAEKAVVGEKEDVKAGRRRRAGGGAGKMRLRGKGLGSRKVRLEEASLDREAKKLERKQIALAKRMSRLEMKKSGKPCENEDGAKKAKRGRSVEKKEKKSRSESRSKKDRSQSRKEKKEKKASGFIKRRREMGRTTSESSGILKVEVSIEEKLAKKEARQAKREAKQTERLLKKEERIAKKAAKNPYRIKIRPGKLLKAPQAFRSMQRAACRR</sequence>
<protein>
    <submittedName>
        <fullName evidence="3">Uncharacterized protein</fullName>
    </submittedName>
</protein>
<reference evidence="3 4" key="1">
    <citation type="submission" date="2019-12" db="EMBL/GenBank/DDBJ databases">
        <title>Chromosome-level assembly of the Caenorhabditis remanei genome.</title>
        <authorList>
            <person name="Teterina A.A."/>
            <person name="Willis J.H."/>
            <person name="Phillips P.C."/>
        </authorList>
    </citation>
    <scope>NUCLEOTIDE SEQUENCE [LARGE SCALE GENOMIC DNA]</scope>
    <source>
        <strain evidence="3 4">PX506</strain>
        <tissue evidence="3">Whole organism</tissue>
    </source>
</reference>
<dbReference type="Proteomes" id="UP000483820">
    <property type="component" value="Chromosome IV"/>
</dbReference>
<dbReference type="CTD" id="9808401"/>
<feature type="region of interest" description="Disordered" evidence="2">
    <location>
        <begin position="67"/>
        <end position="88"/>
    </location>
</feature>
<comment type="caution">
    <text evidence="3">The sequence shown here is derived from an EMBL/GenBank/DDBJ whole genome shotgun (WGS) entry which is preliminary data.</text>
</comment>
<gene>
    <name evidence="3" type="ORF">GCK72_016324</name>
</gene>
<evidence type="ECO:0000256" key="2">
    <source>
        <dbReference type="SAM" id="MobiDB-lite"/>
    </source>
</evidence>
<evidence type="ECO:0000313" key="4">
    <source>
        <dbReference type="Proteomes" id="UP000483820"/>
    </source>
</evidence>
<feature type="compositionally biased region" description="Basic and acidic residues" evidence="2">
    <location>
        <begin position="120"/>
        <end position="175"/>
    </location>
</feature>
<dbReference type="GeneID" id="9808401"/>
<dbReference type="EMBL" id="WUAV01000004">
    <property type="protein sequence ID" value="KAF1759857.1"/>
    <property type="molecule type" value="Genomic_DNA"/>
</dbReference>
<dbReference type="RefSeq" id="XP_003096240.2">
    <property type="nucleotide sequence ID" value="XM_003096192.2"/>
</dbReference>
<name>A0A6A5GXK0_CAERE</name>
<feature type="region of interest" description="Disordered" evidence="2">
    <location>
        <begin position="119"/>
        <end position="192"/>
    </location>
</feature>
<evidence type="ECO:0000256" key="1">
    <source>
        <dbReference type="SAM" id="Coils"/>
    </source>
</evidence>
<proteinExistence type="predicted"/>